<feature type="binding site" evidence="5">
    <location>
        <position position="82"/>
    </location>
    <ligand>
        <name>tRNA</name>
        <dbReference type="ChEBI" id="CHEBI:17843"/>
    </ligand>
</feature>
<evidence type="ECO:0000256" key="5">
    <source>
        <dbReference type="HAMAP-Rule" id="MF_00083"/>
    </source>
</evidence>
<dbReference type="GO" id="GO:0000049">
    <property type="term" value="F:tRNA binding"/>
    <property type="evidence" value="ECO:0007669"/>
    <property type="project" value="UniProtKB-UniRule"/>
</dbReference>
<feature type="active site" description="Proton acceptor" evidence="5">
    <location>
        <position position="36"/>
    </location>
</feature>
<dbReference type="AlphaFoldDB" id="A0A916JTE5"/>
<dbReference type="EMBL" id="OU343031">
    <property type="protein sequence ID" value="CAG7596648.1"/>
    <property type="molecule type" value="Genomic_DNA"/>
</dbReference>
<dbReference type="HAMAP" id="MF_00083">
    <property type="entry name" value="Pept_tRNA_hydro_bact"/>
    <property type="match status" value="1"/>
</dbReference>
<dbReference type="Pfam" id="PF01195">
    <property type="entry name" value="Pept_tRNA_hydro"/>
    <property type="match status" value="1"/>
</dbReference>
<keyword evidence="5" id="KW-0963">Cytoplasm</keyword>
<evidence type="ECO:0000313" key="8">
    <source>
        <dbReference type="EMBL" id="CAG7596648.1"/>
    </source>
</evidence>
<feature type="binding site" evidence="5">
    <location>
        <position position="130"/>
    </location>
    <ligand>
        <name>tRNA</name>
        <dbReference type="ChEBI" id="CHEBI:17843"/>
    </ligand>
</feature>
<dbReference type="CDD" id="cd00462">
    <property type="entry name" value="PTH"/>
    <property type="match status" value="1"/>
</dbReference>
<feature type="binding site" evidence="5">
    <location>
        <position position="84"/>
    </location>
    <ligand>
        <name>tRNA</name>
        <dbReference type="ChEBI" id="CHEBI:17843"/>
    </ligand>
</feature>
<keyword evidence="2 5" id="KW-0378">Hydrolase</keyword>
<dbReference type="PANTHER" id="PTHR17224">
    <property type="entry name" value="PEPTIDYL-TRNA HYDROLASE"/>
    <property type="match status" value="1"/>
</dbReference>
<name>A0A916JTE5_9BURK</name>
<keyword evidence="5" id="KW-0820">tRNA-binding</keyword>
<evidence type="ECO:0000256" key="7">
    <source>
        <dbReference type="RuleBase" id="RU004320"/>
    </source>
</evidence>
<comment type="similarity">
    <text evidence="3 5 7">Belongs to the PTH family.</text>
</comment>
<dbReference type="GO" id="GO:0072344">
    <property type="term" value="P:rescue of stalled ribosome"/>
    <property type="evidence" value="ECO:0007669"/>
    <property type="project" value="UniProtKB-UniRule"/>
</dbReference>
<comment type="subcellular location">
    <subcellularLocation>
        <location evidence="5">Cytoplasm</location>
    </subcellularLocation>
</comment>
<comment type="catalytic activity">
    <reaction evidence="5 6">
        <text>an N-acyl-L-alpha-aminoacyl-tRNA + H2O = an N-acyl-L-amino acid + a tRNA + H(+)</text>
        <dbReference type="Rhea" id="RHEA:54448"/>
        <dbReference type="Rhea" id="RHEA-COMP:10123"/>
        <dbReference type="Rhea" id="RHEA-COMP:13883"/>
        <dbReference type="ChEBI" id="CHEBI:15377"/>
        <dbReference type="ChEBI" id="CHEBI:15378"/>
        <dbReference type="ChEBI" id="CHEBI:59874"/>
        <dbReference type="ChEBI" id="CHEBI:78442"/>
        <dbReference type="ChEBI" id="CHEBI:138191"/>
        <dbReference type="EC" id="3.1.1.29"/>
    </reaction>
</comment>
<protein>
    <recommendedName>
        <fullName evidence="4 5">Peptidyl-tRNA hydrolase</fullName>
        <shortName evidence="5">Pth</shortName>
        <ecNumber evidence="1 5">3.1.1.29</ecNumber>
    </recommendedName>
</protein>
<gene>
    <name evidence="5 8" type="primary">pth</name>
    <name evidence="8" type="ORF">MYVALT_G_01100</name>
</gene>
<reference evidence="8" key="1">
    <citation type="submission" date="2021-06" db="EMBL/GenBank/DDBJ databases">
        <authorList>
            <person name="Szabo G."/>
        </authorList>
    </citation>
    <scope>NUCLEOTIDE SEQUENCE</scope>
    <source>
        <strain evidence="8">MYVALT</strain>
    </source>
</reference>
<dbReference type="InterPro" id="IPR001328">
    <property type="entry name" value="Pept_tRNA_hydro"/>
</dbReference>
<comment type="subunit">
    <text evidence="5">Monomer.</text>
</comment>
<dbReference type="PROSITE" id="PS01195">
    <property type="entry name" value="PEPT_TRNA_HYDROL_1"/>
    <property type="match status" value="1"/>
</dbReference>
<evidence type="ECO:0000256" key="6">
    <source>
        <dbReference type="RuleBase" id="RU000673"/>
    </source>
</evidence>
<evidence type="ECO:0000313" key="9">
    <source>
        <dbReference type="Proteomes" id="UP000693996"/>
    </source>
</evidence>
<evidence type="ECO:0000256" key="3">
    <source>
        <dbReference type="ARBA" id="ARBA00038063"/>
    </source>
</evidence>
<comment type="function">
    <text evidence="5">Catalyzes the release of premature peptidyl moieties from peptidyl-tRNA molecules trapped in stalled 50S ribosomal subunits, and thus maintains levels of free tRNAs and 50S ribosomes.</text>
</comment>
<dbReference type="GO" id="GO:0006515">
    <property type="term" value="P:protein quality control for misfolded or incompletely synthesized proteins"/>
    <property type="evidence" value="ECO:0007669"/>
    <property type="project" value="UniProtKB-UniRule"/>
</dbReference>
<evidence type="ECO:0000256" key="2">
    <source>
        <dbReference type="ARBA" id="ARBA00022801"/>
    </source>
</evidence>
<evidence type="ECO:0000256" key="4">
    <source>
        <dbReference type="ARBA" id="ARBA00050038"/>
    </source>
</evidence>
<dbReference type="FunFam" id="3.40.50.1470:FF:000001">
    <property type="entry name" value="Peptidyl-tRNA hydrolase"/>
    <property type="match status" value="1"/>
</dbReference>
<dbReference type="NCBIfam" id="TIGR00447">
    <property type="entry name" value="pth"/>
    <property type="match status" value="1"/>
</dbReference>
<dbReference type="PANTHER" id="PTHR17224:SF1">
    <property type="entry name" value="PEPTIDYL-TRNA HYDROLASE"/>
    <property type="match status" value="1"/>
</dbReference>
<feature type="binding site" evidence="5">
    <location>
        <position position="31"/>
    </location>
    <ligand>
        <name>tRNA</name>
        <dbReference type="ChEBI" id="CHEBI:17843"/>
    </ligand>
</feature>
<keyword evidence="9" id="KW-1185">Reference proteome</keyword>
<sequence length="213" mass="23983">MLGSKLLNKFMNSKTFMIKLITGIGNPGSKYVATRHNAGFWFIDQLAKEVNVKLHDNRRFHGAYIKASLDGKEVYLLKPNTFMNQSGLSVTALAQFFEILPQSILVVHDELDLMPGITKLKLGGSSGGHNGLKNIAEYLSTWQYWRLRIGIGHPRDIIQKSKLTHSKLDVINFVLKKPSLEEKKIIDTAINKSLALIPLIIRGELDRARAMMK</sequence>
<dbReference type="GO" id="GO:0004045">
    <property type="term" value="F:peptidyl-tRNA hydrolase activity"/>
    <property type="evidence" value="ECO:0007669"/>
    <property type="project" value="UniProtKB-UniRule"/>
</dbReference>
<dbReference type="EC" id="3.1.1.29" evidence="1 5"/>
<dbReference type="PROSITE" id="PS01196">
    <property type="entry name" value="PEPT_TRNA_HYDROL_2"/>
    <property type="match status" value="1"/>
</dbReference>
<comment type="function">
    <text evidence="5">Hydrolyzes ribosome-free peptidyl-tRNAs (with 1 or more amino acids incorporated), which drop off the ribosome during protein synthesis, or as a result of ribosome stalling.</text>
</comment>
<dbReference type="KEGG" id="vtr:MYVALT_G_01100"/>
<dbReference type="GO" id="GO:0005737">
    <property type="term" value="C:cytoplasm"/>
    <property type="evidence" value="ECO:0007669"/>
    <property type="project" value="UniProtKB-SubCell"/>
</dbReference>
<accession>A0A916JTE5</accession>
<organism evidence="8 9">
    <name type="scientific">Candidatus Vallotiella hemipterorum</name>
    <dbReference type="NCBI Taxonomy" id="1177213"/>
    <lineage>
        <taxon>Bacteria</taxon>
        <taxon>Pseudomonadati</taxon>
        <taxon>Pseudomonadota</taxon>
        <taxon>Betaproteobacteria</taxon>
        <taxon>Burkholderiales</taxon>
        <taxon>Burkholderiaceae</taxon>
        <taxon>Candidatus Vallotiella</taxon>
    </lineage>
</organism>
<dbReference type="InterPro" id="IPR018171">
    <property type="entry name" value="Pept_tRNA_hydro_CS"/>
</dbReference>
<dbReference type="Proteomes" id="UP000693996">
    <property type="component" value="Chromosome"/>
</dbReference>
<keyword evidence="5" id="KW-0694">RNA-binding</keyword>
<evidence type="ECO:0000256" key="1">
    <source>
        <dbReference type="ARBA" id="ARBA00013260"/>
    </source>
</evidence>
<feature type="site" description="Discriminates between blocked and unblocked aminoacyl-tRNA" evidence="5">
    <location>
        <position position="26"/>
    </location>
</feature>
<feature type="site" description="Stabilizes the basic form of H active site to accept a proton" evidence="5">
    <location>
        <position position="109"/>
    </location>
</feature>
<proteinExistence type="inferred from homology"/>